<protein>
    <submittedName>
        <fullName evidence="1">Uncharacterized protein</fullName>
    </submittedName>
</protein>
<evidence type="ECO:0000313" key="1">
    <source>
        <dbReference type="EMBL" id="RBQ22297.1"/>
    </source>
</evidence>
<reference evidence="1 2" key="1">
    <citation type="submission" date="2018-06" db="EMBL/GenBank/DDBJ databases">
        <title>Genomic insight into two independent archaeal endosymbiosis events.</title>
        <authorList>
            <person name="Lind A.E."/>
            <person name="Lewis W.H."/>
            <person name="Spang A."/>
            <person name="Guy L."/>
            <person name="Embley M.T."/>
            <person name="Ettema T.J.G."/>
        </authorList>
    </citation>
    <scope>NUCLEOTIDE SEQUENCE [LARGE SCALE GENOMIC DNA]</scope>
    <source>
        <strain evidence="1">NOE</strain>
    </source>
</reference>
<dbReference type="AlphaFoldDB" id="A0A366M8D0"/>
<proteinExistence type="predicted"/>
<sequence length="69" mass="7975">MYLSSMTLEYRYLNKKNAVTVKYDIKSPSNPSGSKISGTLTKRQFTVYGMKAYNIWLKTTLLLSQFQLN</sequence>
<gene>
    <name evidence="1" type="ORF">ALNOE001_20270</name>
</gene>
<keyword evidence="2" id="KW-1185">Reference proteome</keyword>
<comment type="caution">
    <text evidence="1">The sequence shown here is derived from an EMBL/GenBank/DDBJ whole genome shotgun (WGS) entry which is preliminary data.</text>
</comment>
<organism evidence="1 2">
    <name type="scientific">Candidatus Methanobinarius endosymbioticus</name>
    <dbReference type="NCBI Taxonomy" id="2006182"/>
    <lineage>
        <taxon>Archaea</taxon>
        <taxon>Methanobacteriati</taxon>
        <taxon>Methanobacteriota</taxon>
        <taxon>Methanomada group</taxon>
        <taxon>Methanobacteria</taxon>
        <taxon>Methanobacteriales</taxon>
        <taxon>Methanobacteriaceae</taxon>
        <taxon>Candidatus Methanobinarius</taxon>
    </lineage>
</organism>
<name>A0A366M8D0_9EURY</name>
<dbReference type="EMBL" id="NIZT01000070">
    <property type="protein sequence ID" value="RBQ22297.1"/>
    <property type="molecule type" value="Genomic_DNA"/>
</dbReference>
<dbReference type="Proteomes" id="UP000253099">
    <property type="component" value="Unassembled WGS sequence"/>
</dbReference>
<accession>A0A366M8D0</accession>
<evidence type="ECO:0000313" key="2">
    <source>
        <dbReference type="Proteomes" id="UP000253099"/>
    </source>
</evidence>